<dbReference type="OrthoDB" id="9788098at2"/>
<dbReference type="SMART" id="SM00895">
    <property type="entry name" value="FCD"/>
    <property type="match status" value="1"/>
</dbReference>
<protein>
    <submittedName>
        <fullName evidence="6">GntR family transcriptional regulator</fullName>
    </submittedName>
</protein>
<dbReference type="InterPro" id="IPR008920">
    <property type="entry name" value="TF_FadR/GntR_C"/>
</dbReference>
<dbReference type="PANTHER" id="PTHR43537:SF45">
    <property type="entry name" value="GNTR FAMILY REGULATORY PROTEIN"/>
    <property type="match status" value="1"/>
</dbReference>
<organism evidence="6 7">
    <name type="scientific">Tabrizicola piscis</name>
    <dbReference type="NCBI Taxonomy" id="2494374"/>
    <lineage>
        <taxon>Bacteria</taxon>
        <taxon>Pseudomonadati</taxon>
        <taxon>Pseudomonadota</taxon>
        <taxon>Alphaproteobacteria</taxon>
        <taxon>Rhodobacterales</taxon>
        <taxon>Paracoccaceae</taxon>
        <taxon>Tabrizicola</taxon>
    </lineage>
</organism>
<dbReference type="RefSeq" id="WP_125324225.1">
    <property type="nucleotide sequence ID" value="NZ_CP034328.1"/>
</dbReference>
<feature type="region of interest" description="Disordered" evidence="4">
    <location>
        <begin position="1"/>
        <end position="20"/>
    </location>
</feature>
<dbReference type="PROSITE" id="PS50949">
    <property type="entry name" value="HTH_GNTR"/>
    <property type="match status" value="1"/>
</dbReference>
<dbReference type="PANTHER" id="PTHR43537">
    <property type="entry name" value="TRANSCRIPTIONAL REGULATOR, GNTR FAMILY"/>
    <property type="match status" value="1"/>
</dbReference>
<dbReference type="SUPFAM" id="SSF48008">
    <property type="entry name" value="GntR ligand-binding domain-like"/>
    <property type="match status" value="1"/>
</dbReference>
<dbReference type="GO" id="GO:0003700">
    <property type="term" value="F:DNA-binding transcription factor activity"/>
    <property type="evidence" value="ECO:0007669"/>
    <property type="project" value="InterPro"/>
</dbReference>
<keyword evidence="1" id="KW-0805">Transcription regulation</keyword>
<dbReference type="GO" id="GO:0003677">
    <property type="term" value="F:DNA binding"/>
    <property type="evidence" value="ECO:0007669"/>
    <property type="project" value="UniProtKB-KW"/>
</dbReference>
<dbReference type="KEGG" id="taw:EI545_03715"/>
<dbReference type="InterPro" id="IPR000524">
    <property type="entry name" value="Tscrpt_reg_HTH_GntR"/>
</dbReference>
<evidence type="ECO:0000313" key="6">
    <source>
        <dbReference type="EMBL" id="AZL58024.1"/>
    </source>
</evidence>
<feature type="domain" description="HTH gntR-type" evidence="5">
    <location>
        <begin position="29"/>
        <end position="96"/>
    </location>
</feature>
<evidence type="ECO:0000256" key="4">
    <source>
        <dbReference type="SAM" id="MobiDB-lite"/>
    </source>
</evidence>
<dbReference type="Gene3D" id="1.10.10.10">
    <property type="entry name" value="Winged helix-like DNA-binding domain superfamily/Winged helix DNA-binding domain"/>
    <property type="match status" value="1"/>
</dbReference>
<dbReference type="AlphaFoldDB" id="A0A3S8U335"/>
<evidence type="ECO:0000259" key="5">
    <source>
        <dbReference type="PROSITE" id="PS50949"/>
    </source>
</evidence>
<feature type="compositionally biased region" description="Low complexity" evidence="4">
    <location>
        <begin position="1"/>
        <end position="18"/>
    </location>
</feature>
<dbReference type="Proteomes" id="UP000282002">
    <property type="component" value="Chromosome"/>
</dbReference>
<accession>A0A3S8U335</accession>
<dbReference type="SUPFAM" id="SSF46785">
    <property type="entry name" value="Winged helix' DNA-binding domain"/>
    <property type="match status" value="1"/>
</dbReference>
<sequence length="250" mass="27222">MLQPAAAAKQEPSAPAPSKRLRPLAEFSGSLGQRVYQTLRQGILSLAYRPGEILRKPEVCAALGVSRSPVADAVARLQAEGLVDVIPQAGTFVARFSMEDIREGAFLREAIEVAAIERVAARITDDQLQLLRRNLTVQAALVADGDIPGFYAMDAAMHELLLSFTGFPKLSQVAETAWLHVNRARQLILPVPGRIAATLAEHQAILTALEARDPDAARAAIQAHLRQLLTYLEPLERDRPELFNPDRGTA</sequence>
<dbReference type="InterPro" id="IPR036390">
    <property type="entry name" value="WH_DNA-bd_sf"/>
</dbReference>
<dbReference type="InterPro" id="IPR011711">
    <property type="entry name" value="GntR_C"/>
</dbReference>
<dbReference type="CDD" id="cd07377">
    <property type="entry name" value="WHTH_GntR"/>
    <property type="match status" value="1"/>
</dbReference>
<keyword evidence="2" id="KW-0238">DNA-binding</keyword>
<evidence type="ECO:0000313" key="7">
    <source>
        <dbReference type="Proteomes" id="UP000282002"/>
    </source>
</evidence>
<dbReference type="EMBL" id="CP034328">
    <property type="protein sequence ID" value="AZL58024.1"/>
    <property type="molecule type" value="Genomic_DNA"/>
</dbReference>
<dbReference type="InterPro" id="IPR036388">
    <property type="entry name" value="WH-like_DNA-bd_sf"/>
</dbReference>
<proteinExistence type="predicted"/>
<dbReference type="Gene3D" id="1.20.120.530">
    <property type="entry name" value="GntR ligand-binding domain-like"/>
    <property type="match status" value="1"/>
</dbReference>
<evidence type="ECO:0000256" key="1">
    <source>
        <dbReference type="ARBA" id="ARBA00023015"/>
    </source>
</evidence>
<keyword evidence="7" id="KW-1185">Reference proteome</keyword>
<name>A0A3S8U335_9RHOB</name>
<keyword evidence="3" id="KW-0804">Transcription</keyword>
<gene>
    <name evidence="6" type="ORF">EI545_03715</name>
</gene>
<evidence type="ECO:0000256" key="3">
    <source>
        <dbReference type="ARBA" id="ARBA00023163"/>
    </source>
</evidence>
<dbReference type="Pfam" id="PF00392">
    <property type="entry name" value="GntR"/>
    <property type="match status" value="1"/>
</dbReference>
<reference evidence="6 7" key="1">
    <citation type="submission" date="2018-12" db="EMBL/GenBank/DDBJ databases">
        <title>Complete genome sequencing of Tabrizicola sp. K13M18.</title>
        <authorList>
            <person name="Bae J.-W."/>
        </authorList>
    </citation>
    <scope>NUCLEOTIDE SEQUENCE [LARGE SCALE GENOMIC DNA]</scope>
    <source>
        <strain evidence="6 7">K13M18</strain>
    </source>
</reference>
<evidence type="ECO:0000256" key="2">
    <source>
        <dbReference type="ARBA" id="ARBA00023125"/>
    </source>
</evidence>
<dbReference type="SMART" id="SM00345">
    <property type="entry name" value="HTH_GNTR"/>
    <property type="match status" value="1"/>
</dbReference>
<dbReference type="Pfam" id="PF07729">
    <property type="entry name" value="FCD"/>
    <property type="match status" value="1"/>
</dbReference>